<keyword evidence="3" id="KW-0472">Membrane</keyword>
<feature type="domain" description="GGDEF" evidence="4">
    <location>
        <begin position="238"/>
        <end position="409"/>
    </location>
</feature>
<organism evidence="5 6">
    <name type="scientific">Pseudodesulfovibrio sediminis</name>
    <dbReference type="NCBI Taxonomy" id="2810563"/>
    <lineage>
        <taxon>Bacteria</taxon>
        <taxon>Pseudomonadati</taxon>
        <taxon>Thermodesulfobacteriota</taxon>
        <taxon>Desulfovibrionia</taxon>
        <taxon>Desulfovibrionales</taxon>
        <taxon>Desulfovibrionaceae</taxon>
    </lineage>
</organism>
<dbReference type="CDD" id="cd06225">
    <property type="entry name" value="HAMP"/>
    <property type="match status" value="1"/>
</dbReference>
<dbReference type="CDD" id="cd01949">
    <property type="entry name" value="GGDEF"/>
    <property type="match status" value="1"/>
</dbReference>
<accession>A0ABN6EQT7</accession>
<protein>
    <recommendedName>
        <fullName evidence="1">diguanylate cyclase</fullName>
        <ecNumber evidence="1">2.7.7.65</ecNumber>
    </recommendedName>
</protein>
<gene>
    <name evidence="5" type="ORF">PSDVSF_20240</name>
</gene>
<evidence type="ECO:0000256" key="3">
    <source>
        <dbReference type="SAM" id="Phobius"/>
    </source>
</evidence>
<feature type="transmembrane region" description="Helical" evidence="3">
    <location>
        <begin position="7"/>
        <end position="25"/>
    </location>
</feature>
<evidence type="ECO:0000313" key="6">
    <source>
        <dbReference type="Proteomes" id="UP001053296"/>
    </source>
</evidence>
<reference evidence="5" key="1">
    <citation type="journal article" date="2022" name="Arch. Microbiol.">
        <title>Pseudodesulfovibrio sediminis sp. nov., a mesophilic and neutrophilic sulfate-reducing bacterium isolated from sediment of a brackish lake.</title>
        <authorList>
            <person name="Takahashi A."/>
            <person name="Kojima H."/>
            <person name="Watanabe M."/>
            <person name="Fukui M."/>
        </authorList>
    </citation>
    <scope>NUCLEOTIDE SEQUENCE</scope>
    <source>
        <strain evidence="5">SF6</strain>
    </source>
</reference>
<evidence type="ECO:0000256" key="1">
    <source>
        <dbReference type="ARBA" id="ARBA00012528"/>
    </source>
</evidence>
<dbReference type="InterPro" id="IPR000160">
    <property type="entry name" value="GGDEF_dom"/>
</dbReference>
<dbReference type="NCBIfam" id="TIGR00254">
    <property type="entry name" value="GGDEF"/>
    <property type="match status" value="1"/>
</dbReference>
<dbReference type="PANTHER" id="PTHR45138:SF9">
    <property type="entry name" value="DIGUANYLATE CYCLASE DGCM-RELATED"/>
    <property type="match status" value="1"/>
</dbReference>
<evidence type="ECO:0000256" key="2">
    <source>
        <dbReference type="ARBA" id="ARBA00034247"/>
    </source>
</evidence>
<dbReference type="SUPFAM" id="SSF55073">
    <property type="entry name" value="Nucleotide cyclase"/>
    <property type="match status" value="1"/>
</dbReference>
<dbReference type="EC" id="2.7.7.65" evidence="1"/>
<dbReference type="Pfam" id="PF00990">
    <property type="entry name" value="GGDEF"/>
    <property type="match status" value="1"/>
</dbReference>
<keyword evidence="3" id="KW-0812">Transmembrane</keyword>
<dbReference type="PANTHER" id="PTHR45138">
    <property type="entry name" value="REGULATORY COMPONENTS OF SENSORY TRANSDUCTION SYSTEM"/>
    <property type="match status" value="1"/>
</dbReference>
<proteinExistence type="predicted"/>
<keyword evidence="3" id="KW-1133">Transmembrane helix</keyword>
<feature type="transmembrane region" description="Helical" evidence="3">
    <location>
        <begin position="170"/>
        <end position="189"/>
    </location>
</feature>
<sequence>MRMQTKLILAFVFIGLFSCGIVGYIDYYMVKSDFQEVSRTRVFASFQEDVLGYIGLYGGLKEALASEEFDTYVRRNHRLQQDKRPPAKGTPPLVDRWEQPPFKLLLLDADGVVVMPAGGLKVGEKVSAAVMEEAVPIELKGEVVALGSTIGDEVFTPQDMRYLGAVKQSLIRGALIAIGLSLVLGVVFGRRLSKAVTDLTTAVKLMHEHREEVWQVEVTSNDELGELAESFNEMNVELARAHTELRELAIKDPLTGLYNRRHFDEQAMHYYESATRYEQPLSVMVGDLDHFKQINDTFSHEIGDLVLEKVAELFEKNTRKSDVVARYGGEEFVVLFAHTNKEHAAVSCENIRQAIEAYPWEEYHPDLKVTLSMGLCDATILGSVSSMISQADKLLYQAKSEGRNRLVKG</sequence>
<dbReference type="InterPro" id="IPR043128">
    <property type="entry name" value="Rev_trsase/Diguanyl_cyclase"/>
</dbReference>
<dbReference type="Gene3D" id="6.10.340.10">
    <property type="match status" value="1"/>
</dbReference>
<dbReference type="EMBL" id="AP024485">
    <property type="protein sequence ID" value="BCS88782.1"/>
    <property type="molecule type" value="Genomic_DNA"/>
</dbReference>
<evidence type="ECO:0000259" key="4">
    <source>
        <dbReference type="SMART" id="SM00267"/>
    </source>
</evidence>
<dbReference type="Proteomes" id="UP001053296">
    <property type="component" value="Chromosome"/>
</dbReference>
<evidence type="ECO:0000313" key="5">
    <source>
        <dbReference type="EMBL" id="BCS88782.1"/>
    </source>
</evidence>
<dbReference type="Gene3D" id="3.30.70.270">
    <property type="match status" value="1"/>
</dbReference>
<dbReference type="InterPro" id="IPR050469">
    <property type="entry name" value="Diguanylate_Cyclase"/>
</dbReference>
<dbReference type="SMART" id="SM00267">
    <property type="entry name" value="GGDEF"/>
    <property type="match status" value="1"/>
</dbReference>
<keyword evidence="6" id="KW-1185">Reference proteome</keyword>
<dbReference type="InterPro" id="IPR029787">
    <property type="entry name" value="Nucleotide_cyclase"/>
</dbReference>
<name>A0ABN6EQT7_9BACT</name>
<dbReference type="SUPFAM" id="SSF158472">
    <property type="entry name" value="HAMP domain-like"/>
    <property type="match status" value="1"/>
</dbReference>
<comment type="catalytic activity">
    <reaction evidence="2">
        <text>2 GTP = 3',3'-c-di-GMP + 2 diphosphate</text>
        <dbReference type="Rhea" id="RHEA:24898"/>
        <dbReference type="ChEBI" id="CHEBI:33019"/>
        <dbReference type="ChEBI" id="CHEBI:37565"/>
        <dbReference type="ChEBI" id="CHEBI:58805"/>
        <dbReference type="EC" id="2.7.7.65"/>
    </reaction>
</comment>